<organism evidence="1 2">
    <name type="scientific">Scortum barcoo</name>
    <name type="common">barcoo grunter</name>
    <dbReference type="NCBI Taxonomy" id="214431"/>
    <lineage>
        <taxon>Eukaryota</taxon>
        <taxon>Metazoa</taxon>
        <taxon>Chordata</taxon>
        <taxon>Craniata</taxon>
        <taxon>Vertebrata</taxon>
        <taxon>Euteleostomi</taxon>
        <taxon>Actinopterygii</taxon>
        <taxon>Neopterygii</taxon>
        <taxon>Teleostei</taxon>
        <taxon>Neoteleostei</taxon>
        <taxon>Acanthomorphata</taxon>
        <taxon>Eupercaria</taxon>
        <taxon>Centrarchiformes</taxon>
        <taxon>Terapontoidei</taxon>
        <taxon>Terapontidae</taxon>
        <taxon>Scortum</taxon>
    </lineage>
</organism>
<dbReference type="Proteomes" id="UP000831701">
    <property type="component" value="Chromosome 6"/>
</dbReference>
<gene>
    <name evidence="1" type="ORF">L3Q82_007326</name>
</gene>
<evidence type="ECO:0000313" key="2">
    <source>
        <dbReference type="Proteomes" id="UP000831701"/>
    </source>
</evidence>
<keyword evidence="2" id="KW-1185">Reference proteome</keyword>
<name>A0ACB8WSM2_9TELE</name>
<reference evidence="1" key="1">
    <citation type="submission" date="2022-04" db="EMBL/GenBank/DDBJ databases">
        <title>Jade perch genome.</title>
        <authorList>
            <person name="Chao B."/>
        </authorList>
    </citation>
    <scope>NUCLEOTIDE SEQUENCE</scope>
    <source>
        <strain evidence="1">CB-2022</strain>
    </source>
</reference>
<sequence length="1042" mass="118401">MAESCKEPDPLSCSICLDILKSPVTLHCGHSYCMDCVNGYWDQEHCGGVYRCPECRHTFTKRPTLNKNTVLADLALKMSGVKKHSLSEKDEAGPGGVECDFCSVRKLKAVKSCLVCLASYCATHLQPHYESAAFKRHKLVEVSASMQERICPKHDKLLEVYCRTDGECLCLLCVMDEHRGHDTVSAASERKEKQKQFGKRKQRYRQGIQEKEKQLGELRQKVKALQCCRDAAVDQNEKAYAEMVLMADKRRCAVRELIRVQEGAAVSQAEALVDRLEKEISELRRGEDELKKLSLTEDHILFLQSCKSVFDCPEENVTSQFNIALGTPFDFVKKAISDLRDKMENMTKAIAEISETIQVDMDPQTRQEFSLYSCHLRLDPNTAFENLLISEGNSKVTGVKKAQSYPFHPQRFTKYDQVLCTEGAQGEPALVCEKYRAPVADLQILVFFSKCQSSSTVLGSEHRAHYRTSGPQATFMKSVPDCLGRDIHTSGPLELLEDPVTTACGHSYCMKCINAFWDRNNTGGQYSCPQCRQAFSMRPVLKRNTLLADLLEQHKRTTSLSDDTYAVPGDVQCDACTGRKRKASMFCLVCLVSYCQAHLKPHFEVPPLRKHSLIQACSRIKESICHHHDRLLEIYCRTDQQVICLLCVMNEHKGHDTVAVAAEKPEMQRQLDRIQQEIADRVLNSERKMAELKWAADSIRVSVFHKHETRLTKYCKFKMSSVITGQTLHVSYKDAAWEECDDIERLCAEHIHSYVRSVERKCSEMREKVGEAEKAGLDWTNSRLQKLRREVLELRRREDELNHLSRTESPIQFLKGFQTLGDFPVFTDSHESLDVLKQFVTSQTDKLKNVCNKEKKELCSHAEGNLYSEVEVDPNTVAACLCLTNRNREISWGDRDQAHPDHPDRFTYSHQALCKKGLKGTHYWEVEWDGGIVDLAVSYNSIKRKGSGKDSSFGHNNVSWKLTCSSSGCTFWHNNLHRGQIPPALFRRIGIYLDYKAGTLGFYSISDPHSLILLHQIQTTFTDLLYPGFSVDLGSTLKICSI</sequence>
<dbReference type="EMBL" id="CM041536">
    <property type="protein sequence ID" value="KAI3370789.1"/>
    <property type="molecule type" value="Genomic_DNA"/>
</dbReference>
<protein>
    <submittedName>
        <fullName evidence="1">Uncharacterized protein</fullName>
    </submittedName>
</protein>
<proteinExistence type="predicted"/>
<comment type="caution">
    <text evidence="1">The sequence shown here is derived from an EMBL/GenBank/DDBJ whole genome shotgun (WGS) entry which is preliminary data.</text>
</comment>
<evidence type="ECO:0000313" key="1">
    <source>
        <dbReference type="EMBL" id="KAI3370789.1"/>
    </source>
</evidence>
<accession>A0ACB8WSM2</accession>